<dbReference type="CDD" id="cd09917">
    <property type="entry name" value="F-box_SF"/>
    <property type="match status" value="1"/>
</dbReference>
<reference evidence="4 5" key="1">
    <citation type="submission" date="2024-02" db="EMBL/GenBank/DDBJ databases">
        <title>De novo assembly and annotation of 12 fungi associated with fruit tree decline syndrome in Ontario, Canada.</title>
        <authorList>
            <person name="Sulman M."/>
            <person name="Ellouze W."/>
            <person name="Ilyukhin E."/>
        </authorList>
    </citation>
    <scope>NUCLEOTIDE SEQUENCE [LARGE SCALE GENOMIC DNA]</scope>
    <source>
        <strain evidence="4 5">M169</strain>
    </source>
</reference>
<gene>
    <name evidence="4" type="ORF">SLS63_007691</name>
</gene>
<keyword evidence="5" id="KW-1185">Reference proteome</keyword>
<name>A0ABR1P4G3_DIAER</name>
<sequence length="499" mass="55358">MVVEHRAAMEPTLEWLPNELLDPILADLDVRDVARLTQCSRRLRGRLEAELYKDSGRVSRATEWGSKSGNIDCLRAAVRHGGGFDVFALSFAARKGQHEAFAFMLDHGARIEVVPTDDRTLRHQVWKLMRSLSQPGNFGMMRGFYQADLDRQAREAGLCPQAVWPLARVIEHGGPDVLERVQLLLDRGGIRLDRSWPNIGSLISLAIAANSPGVVDFLVAHGVDIHGREGNKPRSVARSRGWPCQEPVFAAAYEMAKSDHGVAMMRLVLQHGADINHRTKVLHWPRQGYWEQTDYYCTTPLFVFLDSVRSWKDGEGPDTIEGLKFLAKHGALFRLPDMEEPRGVVPPYSYTRPPLPIDLLLGRWGLQTLNRPRFLAVIRFLVKHGLDGAGLSPEEVAAIIARNAGSQPLTAKSPAISKGRTLLLDVLLESRTALESTKVLDWLLIKTGQTVDKLRTRYGRALDSLAAAGATTDHDRVSNGSLRSNEGVKLLVIRGRPAG</sequence>
<evidence type="ECO:0000313" key="4">
    <source>
        <dbReference type="EMBL" id="KAK7726177.1"/>
    </source>
</evidence>
<dbReference type="Gene3D" id="1.25.40.20">
    <property type="entry name" value="Ankyrin repeat-containing domain"/>
    <property type="match status" value="1"/>
</dbReference>
<evidence type="ECO:0000256" key="1">
    <source>
        <dbReference type="ARBA" id="ARBA00022737"/>
    </source>
</evidence>
<evidence type="ECO:0000313" key="5">
    <source>
        <dbReference type="Proteomes" id="UP001430848"/>
    </source>
</evidence>
<dbReference type="Proteomes" id="UP001430848">
    <property type="component" value="Unassembled WGS sequence"/>
</dbReference>
<proteinExistence type="predicted"/>
<dbReference type="InterPro" id="IPR036770">
    <property type="entry name" value="Ankyrin_rpt-contain_sf"/>
</dbReference>
<dbReference type="InterPro" id="IPR036047">
    <property type="entry name" value="F-box-like_dom_sf"/>
</dbReference>
<accession>A0ABR1P4G3</accession>
<dbReference type="InterPro" id="IPR001810">
    <property type="entry name" value="F-box_dom"/>
</dbReference>
<dbReference type="InterPro" id="IPR050745">
    <property type="entry name" value="Multifunctional_regulatory"/>
</dbReference>
<dbReference type="EMBL" id="JAKNSF020000044">
    <property type="protein sequence ID" value="KAK7726177.1"/>
    <property type="molecule type" value="Genomic_DNA"/>
</dbReference>
<evidence type="ECO:0000259" key="3">
    <source>
        <dbReference type="PROSITE" id="PS50181"/>
    </source>
</evidence>
<comment type="caution">
    <text evidence="4">The sequence shown here is derived from an EMBL/GenBank/DDBJ whole genome shotgun (WGS) entry which is preliminary data.</text>
</comment>
<dbReference type="PANTHER" id="PTHR24189:SF50">
    <property type="entry name" value="ANKYRIN REPEAT AND SOCS BOX PROTEIN 2"/>
    <property type="match status" value="1"/>
</dbReference>
<evidence type="ECO:0000256" key="2">
    <source>
        <dbReference type="ARBA" id="ARBA00023043"/>
    </source>
</evidence>
<dbReference type="PANTHER" id="PTHR24189">
    <property type="entry name" value="MYOTROPHIN"/>
    <property type="match status" value="1"/>
</dbReference>
<dbReference type="SUPFAM" id="SSF48403">
    <property type="entry name" value="Ankyrin repeat"/>
    <property type="match status" value="1"/>
</dbReference>
<keyword evidence="2" id="KW-0040">ANK repeat</keyword>
<organism evidence="4 5">
    <name type="scientific">Diaporthe eres</name>
    <name type="common">Phomopsis oblonga</name>
    <dbReference type="NCBI Taxonomy" id="83184"/>
    <lineage>
        <taxon>Eukaryota</taxon>
        <taxon>Fungi</taxon>
        <taxon>Dikarya</taxon>
        <taxon>Ascomycota</taxon>
        <taxon>Pezizomycotina</taxon>
        <taxon>Sordariomycetes</taxon>
        <taxon>Sordariomycetidae</taxon>
        <taxon>Diaporthales</taxon>
        <taxon>Diaporthaceae</taxon>
        <taxon>Diaporthe</taxon>
        <taxon>Diaporthe eres species complex</taxon>
    </lineage>
</organism>
<protein>
    <recommendedName>
        <fullName evidence="3">F-box domain-containing protein</fullName>
    </recommendedName>
</protein>
<dbReference type="PROSITE" id="PS50181">
    <property type="entry name" value="FBOX"/>
    <property type="match status" value="1"/>
</dbReference>
<keyword evidence="1" id="KW-0677">Repeat</keyword>
<feature type="domain" description="F-box" evidence="3">
    <location>
        <begin position="10"/>
        <end position="55"/>
    </location>
</feature>
<dbReference type="SUPFAM" id="SSF81383">
    <property type="entry name" value="F-box domain"/>
    <property type="match status" value="1"/>
</dbReference>